<evidence type="ECO:0000259" key="4">
    <source>
        <dbReference type="Pfam" id="PF14368"/>
    </source>
</evidence>
<sequence length="101" mass="11297">MKGSYTKPVLFTCSILVLLIVTQENRVAAVESCDPMELSPCYVTIETGSKPSDLCCTRVKQQKHCVCQYMKNPTFKSFLNKPNAKKIATDCHSPYGPYPKC</sequence>
<feature type="domain" description="Bifunctional inhibitor/plant lipid transfer protein/seed storage helical" evidence="4">
    <location>
        <begin position="21"/>
        <end position="101"/>
    </location>
</feature>
<dbReference type="EMBL" id="JBANAX010000259">
    <property type="protein sequence ID" value="KAL1216839.1"/>
    <property type="molecule type" value="Genomic_DNA"/>
</dbReference>
<evidence type="ECO:0000256" key="3">
    <source>
        <dbReference type="SAM" id="SignalP"/>
    </source>
</evidence>
<proteinExistence type="predicted"/>
<keyword evidence="2" id="KW-0446">Lipid-binding</keyword>
<feature type="chain" id="PRO_5044846038" evidence="3">
    <location>
        <begin position="30"/>
        <end position="101"/>
    </location>
</feature>
<evidence type="ECO:0000313" key="6">
    <source>
        <dbReference type="Proteomes" id="UP001558713"/>
    </source>
</evidence>
<dbReference type="CDD" id="cd01959">
    <property type="entry name" value="nsLTP2"/>
    <property type="match status" value="1"/>
</dbReference>
<dbReference type="PANTHER" id="PTHR33214">
    <property type="entry name" value="BIFUNCTIONAL INHIBITOR/LIPID-TRANSFER PROTEIN/SEED STORAGE 2S ALBUMIN SUPERFAMILY PROTEIN"/>
    <property type="match status" value="1"/>
</dbReference>
<dbReference type="PANTHER" id="PTHR33214:SF83">
    <property type="entry name" value="(RAPE) HYPOTHETICAL PROTEIN"/>
    <property type="match status" value="1"/>
</dbReference>
<dbReference type="Gene3D" id="1.10.110.10">
    <property type="entry name" value="Plant lipid-transfer and hydrophobic proteins"/>
    <property type="match status" value="1"/>
</dbReference>
<name>A0ABD1BG37_CARAN</name>
<keyword evidence="6" id="KW-1185">Reference proteome</keyword>
<gene>
    <name evidence="5" type="ORF">V5N11_025328</name>
</gene>
<feature type="signal peptide" evidence="3">
    <location>
        <begin position="1"/>
        <end position="29"/>
    </location>
</feature>
<accession>A0ABD1BG37</accession>
<evidence type="ECO:0000313" key="5">
    <source>
        <dbReference type="EMBL" id="KAL1216839.1"/>
    </source>
</evidence>
<evidence type="ECO:0000256" key="1">
    <source>
        <dbReference type="ARBA" id="ARBA00022448"/>
    </source>
</evidence>
<keyword evidence="3" id="KW-0732">Signal</keyword>
<dbReference type="Pfam" id="PF14368">
    <property type="entry name" value="LTP_2"/>
    <property type="match status" value="1"/>
</dbReference>
<evidence type="ECO:0000256" key="2">
    <source>
        <dbReference type="ARBA" id="ARBA00023121"/>
    </source>
</evidence>
<dbReference type="Proteomes" id="UP001558713">
    <property type="component" value="Unassembled WGS sequence"/>
</dbReference>
<comment type="caution">
    <text evidence="5">The sequence shown here is derived from an EMBL/GenBank/DDBJ whole genome shotgun (WGS) entry which is preliminary data.</text>
</comment>
<dbReference type="SUPFAM" id="SSF47699">
    <property type="entry name" value="Bifunctional inhibitor/lipid-transfer protein/seed storage 2S albumin"/>
    <property type="match status" value="1"/>
</dbReference>
<dbReference type="InterPro" id="IPR036312">
    <property type="entry name" value="Bifun_inhib/LTP/seed_sf"/>
</dbReference>
<dbReference type="InterPro" id="IPR016140">
    <property type="entry name" value="Bifunc_inhib/LTP/seed_store"/>
</dbReference>
<reference evidence="5 6" key="1">
    <citation type="submission" date="2024-04" db="EMBL/GenBank/DDBJ databases">
        <title>Genome assembly C_amara_ONT_v2.</title>
        <authorList>
            <person name="Yant L."/>
            <person name="Moore C."/>
            <person name="Slenker M."/>
        </authorList>
    </citation>
    <scope>NUCLEOTIDE SEQUENCE [LARGE SCALE GENOMIC DNA]</scope>
    <source>
        <tissue evidence="5">Leaf</tissue>
    </source>
</reference>
<dbReference type="InterPro" id="IPR033872">
    <property type="entry name" value="nsLTP2"/>
</dbReference>
<organism evidence="5 6">
    <name type="scientific">Cardamine amara subsp. amara</name>
    <dbReference type="NCBI Taxonomy" id="228776"/>
    <lineage>
        <taxon>Eukaryota</taxon>
        <taxon>Viridiplantae</taxon>
        <taxon>Streptophyta</taxon>
        <taxon>Embryophyta</taxon>
        <taxon>Tracheophyta</taxon>
        <taxon>Spermatophyta</taxon>
        <taxon>Magnoliopsida</taxon>
        <taxon>eudicotyledons</taxon>
        <taxon>Gunneridae</taxon>
        <taxon>Pentapetalae</taxon>
        <taxon>rosids</taxon>
        <taxon>malvids</taxon>
        <taxon>Brassicales</taxon>
        <taxon>Brassicaceae</taxon>
        <taxon>Cardamineae</taxon>
        <taxon>Cardamine</taxon>
    </lineage>
</organism>
<protein>
    <submittedName>
        <fullName evidence="5">Non-specific lipid-transfer protein AKCS9</fullName>
    </submittedName>
</protein>
<dbReference type="GO" id="GO:0008289">
    <property type="term" value="F:lipid binding"/>
    <property type="evidence" value="ECO:0007669"/>
    <property type="project" value="UniProtKB-KW"/>
</dbReference>
<keyword evidence="1" id="KW-0813">Transport</keyword>
<dbReference type="AlphaFoldDB" id="A0ABD1BG37"/>